<feature type="compositionally biased region" description="Polar residues" evidence="1">
    <location>
        <begin position="15"/>
        <end position="30"/>
    </location>
</feature>
<gene>
    <name evidence="2" type="ORF">NPX13_g7190</name>
</gene>
<keyword evidence="3" id="KW-1185">Reference proteome</keyword>
<dbReference type="VEuPathDB" id="FungiDB:F4678DRAFT_480134"/>
<sequence>MEEQVQVTDKDTPDTRCQSRINSSKSNTNKGPGLGAVSAAAGATIHNNVNIRGGSSGDSEQILVIRRHQTEEGEVQMSQGVIGVDEGVLEVKPAQKHIKPKNRKKDKKRMDPHADDGALEVAMKGGSLDQIVSEYRFMYVTPLYWTHRHEKVMHVVWLSFEPPALADTLHQQKEKKWKSKGKKDRWQQQQQQQQQLLRHLRQLRMQPGEGKEIQVLEKMKILQKGMRKPRRRLVWDNKYRPPLTLSQLRIQLLSARPSAQPPVSFELVEEASHSIESDIHRLETSHEQHCLQRILSGVDKTDRFRVLERIPHGKKFLHLKSETLFINKEEKGEGDETETSTKNENEDEKFWRLIHLDCNHINESRKHMSAKFRRNFRTFGRKRKGMSMKECTVRYDYASGDGRWSHPHIIPGVFISAEQQYRGIMRKGKKKEGKEMRDRGDTNGEGQNDPGGQEGGQKLDQNNSPHYENDVAHDFKHREEEAETSTQSTSTHPAGPAPPDQSPSQTQTQSAAIMSDTNTTLPKRIWQIIFTDGPNDSVYAHRYTAQVPEYLIKSFKNPARRHVFNDKEEGEQKEVQFEFPIWHTRIPYRPYNTFRERLHHGVVFARHGFNGGGKGDDI</sequence>
<protein>
    <submittedName>
        <fullName evidence="2">Uncharacterized protein</fullName>
    </submittedName>
</protein>
<organism evidence="2 3">
    <name type="scientific">Xylaria arbuscula</name>
    <dbReference type="NCBI Taxonomy" id="114810"/>
    <lineage>
        <taxon>Eukaryota</taxon>
        <taxon>Fungi</taxon>
        <taxon>Dikarya</taxon>
        <taxon>Ascomycota</taxon>
        <taxon>Pezizomycotina</taxon>
        <taxon>Sordariomycetes</taxon>
        <taxon>Xylariomycetidae</taxon>
        <taxon>Xylariales</taxon>
        <taxon>Xylariaceae</taxon>
        <taxon>Xylaria</taxon>
    </lineage>
</organism>
<reference evidence="2" key="1">
    <citation type="submission" date="2022-07" db="EMBL/GenBank/DDBJ databases">
        <title>Genome Sequence of Xylaria arbuscula.</title>
        <authorList>
            <person name="Buettner E."/>
        </authorList>
    </citation>
    <scope>NUCLEOTIDE SEQUENCE</scope>
    <source>
        <strain evidence="2">VT107</strain>
    </source>
</reference>
<evidence type="ECO:0000256" key="1">
    <source>
        <dbReference type="SAM" id="MobiDB-lite"/>
    </source>
</evidence>
<feature type="compositionally biased region" description="Basic residues" evidence="1">
    <location>
        <begin position="173"/>
        <end position="183"/>
    </location>
</feature>
<dbReference type="Proteomes" id="UP001148614">
    <property type="component" value="Unassembled WGS sequence"/>
</dbReference>
<dbReference type="AlphaFoldDB" id="A0A9W8NB30"/>
<accession>A0A9W8NB30</accession>
<feature type="compositionally biased region" description="Basic and acidic residues" evidence="1">
    <location>
        <begin position="467"/>
        <end position="480"/>
    </location>
</feature>
<feature type="compositionally biased region" description="Low complexity" evidence="1">
    <location>
        <begin position="502"/>
        <end position="512"/>
    </location>
</feature>
<name>A0A9W8NB30_9PEZI</name>
<feature type="region of interest" description="Disordered" evidence="1">
    <location>
        <begin position="171"/>
        <end position="192"/>
    </location>
</feature>
<feature type="region of interest" description="Disordered" evidence="1">
    <location>
        <begin position="424"/>
        <end position="512"/>
    </location>
</feature>
<feature type="compositionally biased region" description="Basic and acidic residues" evidence="1">
    <location>
        <begin position="432"/>
        <end position="442"/>
    </location>
</feature>
<dbReference type="EMBL" id="JANPWZ010001374">
    <property type="protein sequence ID" value="KAJ3566289.1"/>
    <property type="molecule type" value="Genomic_DNA"/>
</dbReference>
<proteinExistence type="predicted"/>
<evidence type="ECO:0000313" key="2">
    <source>
        <dbReference type="EMBL" id="KAJ3566289.1"/>
    </source>
</evidence>
<evidence type="ECO:0000313" key="3">
    <source>
        <dbReference type="Proteomes" id="UP001148614"/>
    </source>
</evidence>
<feature type="region of interest" description="Disordered" evidence="1">
    <location>
        <begin position="1"/>
        <end position="36"/>
    </location>
</feature>
<comment type="caution">
    <text evidence="2">The sequence shown here is derived from an EMBL/GenBank/DDBJ whole genome shotgun (WGS) entry which is preliminary data.</text>
</comment>